<organism evidence="1 2">
    <name type="scientific">Anaerobaca lacustris</name>
    <dbReference type="NCBI Taxonomy" id="3044600"/>
    <lineage>
        <taxon>Bacteria</taxon>
        <taxon>Pseudomonadati</taxon>
        <taxon>Planctomycetota</taxon>
        <taxon>Phycisphaerae</taxon>
        <taxon>Sedimentisphaerales</taxon>
        <taxon>Anaerobacaceae</taxon>
        <taxon>Anaerobaca</taxon>
    </lineage>
</organism>
<keyword evidence="2" id="KW-1185">Reference proteome</keyword>
<name>A0AAW6U246_9BACT</name>
<protein>
    <submittedName>
        <fullName evidence="1">Uncharacterized protein</fullName>
    </submittedName>
</protein>
<dbReference type="RefSeq" id="WP_349246314.1">
    <property type="nucleotide sequence ID" value="NZ_JASCXX010000026.1"/>
</dbReference>
<dbReference type="AlphaFoldDB" id="A0AAW6U246"/>
<evidence type="ECO:0000313" key="2">
    <source>
        <dbReference type="Proteomes" id="UP001431776"/>
    </source>
</evidence>
<dbReference type="EMBL" id="JASCXX010000026">
    <property type="protein sequence ID" value="MDI6450905.1"/>
    <property type="molecule type" value="Genomic_DNA"/>
</dbReference>
<evidence type="ECO:0000313" key="1">
    <source>
        <dbReference type="EMBL" id="MDI6450905.1"/>
    </source>
</evidence>
<sequence>MAGVGNQTVLALLLLGVVLYPGCSRQARAPARRADRLVWTAPDWGPQTDGVQCRLRPTKRLWQTGETPTFKLDLRNQGKRLFAFDACEPIQPDRVAVDGRWYYRRRDETRQAKVRPLAPGVELADLVLIVPASMALPLGPGRHTIQIALDLEDLTVLSNPVGIEIADPPARDAAGDG</sequence>
<accession>A0AAW6U246</accession>
<comment type="caution">
    <text evidence="1">The sequence shown here is derived from an EMBL/GenBank/DDBJ whole genome shotgun (WGS) entry which is preliminary data.</text>
</comment>
<dbReference type="Proteomes" id="UP001431776">
    <property type="component" value="Unassembled WGS sequence"/>
</dbReference>
<reference evidence="1" key="1">
    <citation type="submission" date="2023-05" db="EMBL/GenBank/DDBJ databases">
        <title>Anaerotaeda fermentans gen. nov., sp. nov., a novel anaerobic planctomycete of the new family within the order Sedimentisphaerales isolated from Taman Peninsula, Russia.</title>
        <authorList>
            <person name="Khomyakova M.A."/>
            <person name="Merkel A.Y."/>
            <person name="Slobodkin A.I."/>
        </authorList>
    </citation>
    <scope>NUCLEOTIDE SEQUENCE</scope>
    <source>
        <strain evidence="1">M17dextr</strain>
    </source>
</reference>
<proteinExistence type="predicted"/>
<gene>
    <name evidence="1" type="ORF">QJ522_17730</name>
</gene>